<dbReference type="Proteomes" id="UP001143480">
    <property type="component" value="Unassembled WGS sequence"/>
</dbReference>
<reference evidence="2" key="2">
    <citation type="submission" date="2023-01" db="EMBL/GenBank/DDBJ databases">
        <authorList>
            <person name="Sun Q."/>
            <person name="Evtushenko L."/>
        </authorList>
    </citation>
    <scope>NUCLEOTIDE SEQUENCE</scope>
    <source>
        <strain evidence="2">VKM Ac-1321</strain>
    </source>
</reference>
<protein>
    <submittedName>
        <fullName evidence="2">Uncharacterized protein</fullName>
    </submittedName>
</protein>
<sequence length="53" mass="5752">MRDRRRGGYPSAMRIGNVEVRVLGGPLGCLLMILGSLLLSVLCTLGANLLLRR</sequence>
<reference evidence="2" key="1">
    <citation type="journal article" date="2014" name="Int. J. Syst. Evol. Microbiol.">
        <title>Complete genome sequence of Corynebacterium casei LMG S-19264T (=DSM 44701T), isolated from a smear-ripened cheese.</title>
        <authorList>
            <consortium name="US DOE Joint Genome Institute (JGI-PGF)"/>
            <person name="Walter F."/>
            <person name="Albersmeier A."/>
            <person name="Kalinowski J."/>
            <person name="Ruckert C."/>
        </authorList>
    </citation>
    <scope>NUCLEOTIDE SEQUENCE</scope>
    <source>
        <strain evidence="2">VKM Ac-1321</strain>
    </source>
</reference>
<evidence type="ECO:0000313" key="2">
    <source>
        <dbReference type="EMBL" id="GLL04277.1"/>
    </source>
</evidence>
<name>A0A9W6KLH2_9ACTN</name>
<feature type="transmembrane region" description="Helical" evidence="1">
    <location>
        <begin position="30"/>
        <end position="51"/>
    </location>
</feature>
<dbReference type="EMBL" id="BSFP01000043">
    <property type="protein sequence ID" value="GLL04277.1"/>
    <property type="molecule type" value="Genomic_DNA"/>
</dbReference>
<evidence type="ECO:0000256" key="1">
    <source>
        <dbReference type="SAM" id="Phobius"/>
    </source>
</evidence>
<organism evidence="2 3">
    <name type="scientific">Dactylosporangium matsuzakiense</name>
    <dbReference type="NCBI Taxonomy" id="53360"/>
    <lineage>
        <taxon>Bacteria</taxon>
        <taxon>Bacillati</taxon>
        <taxon>Actinomycetota</taxon>
        <taxon>Actinomycetes</taxon>
        <taxon>Micromonosporales</taxon>
        <taxon>Micromonosporaceae</taxon>
        <taxon>Dactylosporangium</taxon>
    </lineage>
</organism>
<keyword evidence="1" id="KW-0812">Transmembrane</keyword>
<gene>
    <name evidence="2" type="ORF">GCM10017581_060240</name>
</gene>
<keyword evidence="1" id="KW-0472">Membrane</keyword>
<keyword evidence="1" id="KW-1133">Transmembrane helix</keyword>
<proteinExistence type="predicted"/>
<comment type="caution">
    <text evidence="2">The sequence shown here is derived from an EMBL/GenBank/DDBJ whole genome shotgun (WGS) entry which is preliminary data.</text>
</comment>
<dbReference type="AlphaFoldDB" id="A0A9W6KLH2"/>
<accession>A0A9W6KLH2</accession>
<evidence type="ECO:0000313" key="3">
    <source>
        <dbReference type="Proteomes" id="UP001143480"/>
    </source>
</evidence>
<keyword evidence="3" id="KW-1185">Reference proteome</keyword>